<evidence type="ECO:0000256" key="2">
    <source>
        <dbReference type="ARBA" id="ARBA00022723"/>
    </source>
</evidence>
<evidence type="ECO:0000256" key="6">
    <source>
        <dbReference type="RuleBase" id="RU000461"/>
    </source>
</evidence>
<dbReference type="InterPro" id="IPR017972">
    <property type="entry name" value="Cyt_P450_CS"/>
</dbReference>
<dbReference type="InterPro" id="IPR036396">
    <property type="entry name" value="Cyt_P450_sf"/>
</dbReference>
<evidence type="ECO:0000256" key="1">
    <source>
        <dbReference type="ARBA" id="ARBA00010617"/>
    </source>
</evidence>
<gene>
    <name evidence="7" type="ORF">C7M84_001458</name>
</gene>
<reference evidence="7 8" key="2">
    <citation type="submission" date="2019-01" db="EMBL/GenBank/DDBJ databases">
        <title>The decoding of complex shrimp genome reveals the adaptation for benthos swimmer, frequently molting mechanism and breeding impact on genome.</title>
        <authorList>
            <person name="Sun Y."/>
            <person name="Gao Y."/>
            <person name="Yu Y."/>
        </authorList>
    </citation>
    <scope>NUCLEOTIDE SEQUENCE [LARGE SCALE GENOMIC DNA]</scope>
    <source>
        <tissue evidence="7">Muscle</tissue>
    </source>
</reference>
<keyword evidence="3 5" id="KW-0408">Iron</keyword>
<comment type="cofactor">
    <cofactor evidence="5">
        <name>heme</name>
        <dbReference type="ChEBI" id="CHEBI:30413"/>
    </cofactor>
</comment>
<organism evidence="7 8">
    <name type="scientific">Penaeus vannamei</name>
    <name type="common">Whiteleg shrimp</name>
    <name type="synonym">Litopenaeus vannamei</name>
    <dbReference type="NCBI Taxonomy" id="6689"/>
    <lineage>
        <taxon>Eukaryota</taxon>
        <taxon>Metazoa</taxon>
        <taxon>Ecdysozoa</taxon>
        <taxon>Arthropoda</taxon>
        <taxon>Crustacea</taxon>
        <taxon>Multicrustacea</taxon>
        <taxon>Malacostraca</taxon>
        <taxon>Eumalacostraca</taxon>
        <taxon>Eucarida</taxon>
        <taxon>Decapoda</taxon>
        <taxon>Dendrobranchiata</taxon>
        <taxon>Penaeoidea</taxon>
        <taxon>Penaeidae</taxon>
        <taxon>Penaeus</taxon>
    </lineage>
</organism>
<protein>
    <submittedName>
        <fullName evidence="7">Putative cytochrome P450 2U1</fullName>
    </submittedName>
</protein>
<dbReference type="PRINTS" id="PR00385">
    <property type="entry name" value="P450"/>
</dbReference>
<dbReference type="GO" id="GO:0016712">
    <property type="term" value="F:oxidoreductase activity, acting on paired donors, with incorporation or reduction of molecular oxygen, reduced flavin or flavoprotein as one donor, and incorporation of one atom of oxygen"/>
    <property type="evidence" value="ECO:0007669"/>
    <property type="project" value="TreeGrafter"/>
</dbReference>
<comment type="caution">
    <text evidence="7">The sequence shown here is derived from an EMBL/GenBank/DDBJ whole genome shotgun (WGS) entry which is preliminary data.</text>
</comment>
<keyword evidence="6" id="KW-0560">Oxidoreductase</keyword>
<dbReference type="SUPFAM" id="SSF48264">
    <property type="entry name" value="Cytochrome P450"/>
    <property type="match status" value="1"/>
</dbReference>
<feature type="binding site" description="axial binding residue" evidence="5">
    <location>
        <position position="196"/>
    </location>
    <ligand>
        <name>heme</name>
        <dbReference type="ChEBI" id="CHEBI:30413"/>
    </ligand>
    <ligandPart>
        <name>Fe</name>
        <dbReference type="ChEBI" id="CHEBI:18248"/>
    </ligandPart>
</feature>
<dbReference type="EMBL" id="QCYY01001185">
    <property type="protein sequence ID" value="ROT79834.1"/>
    <property type="molecule type" value="Genomic_DNA"/>
</dbReference>
<dbReference type="Proteomes" id="UP000283509">
    <property type="component" value="Unassembled WGS sequence"/>
</dbReference>
<dbReference type="GO" id="GO:0005737">
    <property type="term" value="C:cytoplasm"/>
    <property type="evidence" value="ECO:0007669"/>
    <property type="project" value="TreeGrafter"/>
</dbReference>
<dbReference type="PANTHER" id="PTHR24300:SF397">
    <property type="entry name" value="CYTOCHROME P450 2U1"/>
    <property type="match status" value="1"/>
</dbReference>
<dbReference type="STRING" id="6689.A0A3R7PQX2"/>
<dbReference type="GO" id="GO:0008395">
    <property type="term" value="F:steroid hydroxylase activity"/>
    <property type="evidence" value="ECO:0007669"/>
    <property type="project" value="TreeGrafter"/>
</dbReference>
<reference evidence="7 8" key="1">
    <citation type="submission" date="2018-04" db="EMBL/GenBank/DDBJ databases">
        <authorList>
            <person name="Zhang X."/>
            <person name="Yuan J."/>
            <person name="Li F."/>
            <person name="Xiang J."/>
        </authorList>
    </citation>
    <scope>NUCLEOTIDE SEQUENCE [LARGE SCALE GENOMIC DNA]</scope>
    <source>
        <tissue evidence="7">Muscle</tissue>
    </source>
</reference>
<keyword evidence="2 5" id="KW-0479">Metal-binding</keyword>
<keyword evidence="4 6" id="KW-0503">Monooxygenase</keyword>
<dbReference type="PANTHER" id="PTHR24300">
    <property type="entry name" value="CYTOCHROME P450 508A4-RELATED"/>
    <property type="match status" value="1"/>
</dbReference>
<keyword evidence="5 6" id="KW-0349">Heme</keyword>
<dbReference type="PRINTS" id="PR00463">
    <property type="entry name" value="EP450I"/>
</dbReference>
<comment type="similarity">
    <text evidence="1 6">Belongs to the cytochrome P450 family.</text>
</comment>
<dbReference type="InterPro" id="IPR002401">
    <property type="entry name" value="Cyt_P450_E_grp-I"/>
</dbReference>
<dbReference type="InterPro" id="IPR050182">
    <property type="entry name" value="Cytochrome_P450_fam2"/>
</dbReference>
<keyword evidence="8" id="KW-1185">Reference proteome</keyword>
<dbReference type="PROSITE" id="PS00086">
    <property type="entry name" value="CYTOCHROME_P450"/>
    <property type="match status" value="1"/>
</dbReference>
<evidence type="ECO:0000256" key="3">
    <source>
        <dbReference type="ARBA" id="ARBA00023004"/>
    </source>
</evidence>
<dbReference type="GO" id="GO:0006082">
    <property type="term" value="P:organic acid metabolic process"/>
    <property type="evidence" value="ECO:0007669"/>
    <property type="project" value="TreeGrafter"/>
</dbReference>
<dbReference type="AlphaFoldDB" id="A0A3R7PQX2"/>
<dbReference type="OrthoDB" id="6367128at2759"/>
<evidence type="ECO:0000256" key="5">
    <source>
        <dbReference type="PIRSR" id="PIRSR602401-1"/>
    </source>
</evidence>
<evidence type="ECO:0000313" key="8">
    <source>
        <dbReference type="Proteomes" id="UP000283509"/>
    </source>
</evidence>
<dbReference type="InterPro" id="IPR001128">
    <property type="entry name" value="Cyt_P450"/>
</dbReference>
<evidence type="ECO:0000256" key="4">
    <source>
        <dbReference type="ARBA" id="ARBA00023033"/>
    </source>
</evidence>
<dbReference type="GO" id="GO:0020037">
    <property type="term" value="F:heme binding"/>
    <property type="evidence" value="ECO:0007669"/>
    <property type="project" value="InterPro"/>
</dbReference>
<dbReference type="GO" id="GO:0006805">
    <property type="term" value="P:xenobiotic metabolic process"/>
    <property type="evidence" value="ECO:0007669"/>
    <property type="project" value="TreeGrafter"/>
</dbReference>
<name>A0A3R7PQX2_PENVA</name>
<evidence type="ECO:0000313" key="7">
    <source>
        <dbReference type="EMBL" id="ROT79834.1"/>
    </source>
</evidence>
<accession>A0A3R7PQX2</accession>
<proteinExistence type="inferred from homology"/>
<dbReference type="GO" id="GO:0005506">
    <property type="term" value="F:iron ion binding"/>
    <property type="evidence" value="ECO:0007669"/>
    <property type="project" value="InterPro"/>
</dbReference>
<dbReference type="Gene3D" id="1.10.630.10">
    <property type="entry name" value="Cytochrome P450"/>
    <property type="match status" value="1"/>
</dbReference>
<sequence length="252" mass="28495">MDNKSEIAEYFSELDLMRTIFDLFAAGFDTTANTLRWVVLYMARFPEVQRRIQQQIDEVVPRDTLPSYQHKSRLPLLEAMIQEVLRASSMIHNGVQRAAQTDTYLAGYLIPKASPCFTLFARVVVEGRGPSLSAPHVLVDLVVGSWVFGCSGMCHSDSRYWDQPQEFRPERFLDQEGRVKTPKEGFIPFGTGRRSCLGEALSRMELYIFSAALLQNFTFSPPAGVEVDLEASPKQPGARLVKEQDILISIRE</sequence>
<dbReference type="Pfam" id="PF00067">
    <property type="entry name" value="p450"/>
    <property type="match status" value="2"/>
</dbReference>